<evidence type="ECO:0000313" key="1">
    <source>
        <dbReference type="EMBL" id="KHN73759.1"/>
    </source>
</evidence>
<organism evidence="1 2">
    <name type="scientific">Toxocara canis</name>
    <name type="common">Canine roundworm</name>
    <dbReference type="NCBI Taxonomy" id="6265"/>
    <lineage>
        <taxon>Eukaryota</taxon>
        <taxon>Metazoa</taxon>
        <taxon>Ecdysozoa</taxon>
        <taxon>Nematoda</taxon>
        <taxon>Chromadorea</taxon>
        <taxon>Rhabditida</taxon>
        <taxon>Spirurina</taxon>
        <taxon>Ascaridomorpha</taxon>
        <taxon>Ascaridoidea</taxon>
        <taxon>Toxocaridae</taxon>
        <taxon>Toxocara</taxon>
    </lineage>
</organism>
<proteinExistence type="predicted"/>
<keyword evidence="2" id="KW-1185">Reference proteome</keyword>
<accession>A0A0B2UX47</accession>
<name>A0A0B2UX47_TOXCA</name>
<dbReference type="EMBL" id="JPKZ01003060">
    <property type="protein sequence ID" value="KHN73759.1"/>
    <property type="molecule type" value="Genomic_DNA"/>
</dbReference>
<evidence type="ECO:0000313" key="2">
    <source>
        <dbReference type="Proteomes" id="UP000031036"/>
    </source>
</evidence>
<sequence length="132" mass="14312">SQFKSAVSGWNPLRVGRSVHSSHGRRLFLHAAGDGTVRRGPADCPRAGGPTECSGATIVVENLRLPWILTSLSASSINRRHDPHAPIIVLEFSLSHPGSELNSTSTRSLSRRLTAIRPHGNRFTSNPLIQSF</sequence>
<gene>
    <name evidence="1" type="ORF">Tcan_01536</name>
</gene>
<feature type="non-terminal residue" evidence="1">
    <location>
        <position position="132"/>
    </location>
</feature>
<dbReference type="Proteomes" id="UP000031036">
    <property type="component" value="Unassembled WGS sequence"/>
</dbReference>
<protein>
    <submittedName>
        <fullName evidence="1">Uncharacterized protein</fullName>
    </submittedName>
</protein>
<reference evidence="1 2" key="1">
    <citation type="submission" date="2014-11" db="EMBL/GenBank/DDBJ databases">
        <title>Genetic blueprint of the zoonotic pathogen Toxocara canis.</title>
        <authorList>
            <person name="Zhu X.-Q."/>
            <person name="Korhonen P.K."/>
            <person name="Cai H."/>
            <person name="Young N.D."/>
            <person name="Nejsum P."/>
            <person name="von Samson-Himmelstjerna G."/>
            <person name="Boag P.R."/>
            <person name="Tan P."/>
            <person name="Li Q."/>
            <person name="Min J."/>
            <person name="Yang Y."/>
            <person name="Wang X."/>
            <person name="Fang X."/>
            <person name="Hall R.S."/>
            <person name="Hofmann A."/>
            <person name="Sternberg P.W."/>
            <person name="Jex A.R."/>
            <person name="Gasser R.B."/>
        </authorList>
    </citation>
    <scope>NUCLEOTIDE SEQUENCE [LARGE SCALE GENOMIC DNA]</scope>
    <source>
        <strain evidence="1">PN_DK_2014</strain>
    </source>
</reference>
<feature type="non-terminal residue" evidence="1">
    <location>
        <position position="1"/>
    </location>
</feature>
<dbReference type="AlphaFoldDB" id="A0A0B2UX47"/>
<comment type="caution">
    <text evidence="1">The sequence shown here is derived from an EMBL/GenBank/DDBJ whole genome shotgun (WGS) entry which is preliminary data.</text>
</comment>